<comment type="caution">
    <text evidence="1">The sequence shown here is derived from an EMBL/GenBank/DDBJ whole genome shotgun (WGS) entry which is preliminary data.</text>
</comment>
<dbReference type="AlphaFoldDB" id="A0A4R7RJD2"/>
<evidence type="ECO:0008006" key="3">
    <source>
        <dbReference type="Google" id="ProtNLM"/>
    </source>
</evidence>
<dbReference type="EMBL" id="SOCA01000011">
    <property type="protein sequence ID" value="TDU64257.1"/>
    <property type="molecule type" value="Genomic_DNA"/>
</dbReference>
<dbReference type="Proteomes" id="UP000295662">
    <property type="component" value="Unassembled WGS sequence"/>
</dbReference>
<reference evidence="1 2" key="1">
    <citation type="submission" date="2019-03" db="EMBL/GenBank/DDBJ databases">
        <title>Genomic Encyclopedia of Archaeal and Bacterial Type Strains, Phase II (KMG-II): from individual species to whole genera.</title>
        <authorList>
            <person name="Goeker M."/>
        </authorList>
    </citation>
    <scope>NUCLEOTIDE SEQUENCE [LARGE SCALE GENOMIC DNA]</scope>
    <source>
        <strain evidence="1 2">ATCC 25309</strain>
    </source>
</reference>
<keyword evidence="2" id="KW-1185">Reference proteome</keyword>
<organism evidence="1 2">
    <name type="scientific">Prosthecobacter fusiformis</name>
    <dbReference type="NCBI Taxonomy" id="48464"/>
    <lineage>
        <taxon>Bacteria</taxon>
        <taxon>Pseudomonadati</taxon>
        <taxon>Verrucomicrobiota</taxon>
        <taxon>Verrucomicrobiia</taxon>
        <taxon>Verrucomicrobiales</taxon>
        <taxon>Verrucomicrobiaceae</taxon>
        <taxon>Prosthecobacter</taxon>
    </lineage>
</organism>
<proteinExistence type="predicted"/>
<accession>A0A4R7RJD2</accession>
<evidence type="ECO:0000313" key="2">
    <source>
        <dbReference type="Proteomes" id="UP000295662"/>
    </source>
</evidence>
<name>A0A4R7RJD2_9BACT</name>
<protein>
    <recommendedName>
        <fullName evidence="3">Ceramidase</fullName>
    </recommendedName>
</protein>
<evidence type="ECO:0000313" key="1">
    <source>
        <dbReference type="EMBL" id="TDU64257.1"/>
    </source>
</evidence>
<sequence>MKSQHQVRKGCKVCSPPLYALTMRNVLLVFGLFVTTVCAQTAAPVASSIKAGFAERDITPGIGMEQPGGYGKAYHRKFHDACKVRVALFDDGKKKVALVGLDTLIVPRQIVLEARARIEKELSIPGDCVMIGASHSHSSGPVGMVMPGEYDAASDLVKKLAYEESSAADPGFVMRVTNEIVEGVRMAHLVREPAQICVGYGHEDKVAFNRRLRMKNGQSWSHPGAGNPDIIEYAGPIDPQVGVIGAWDMKGQLMGVMVNYACHATTSPGGISANWIYYMEKTIQGALGTQVPVVFMQGACGDVTQVDNLSQSRRMGGEEGALYVGGRIGAEALKVLYCTPRGTEVPLDVRQKVLSIPRRKPAPAKVQKSLEIVQAGKPQGDLSGWIFAKETVMLDHLCTVTPNVDCEVQVIQVGPAAFVSNPAEYFVQFGLDIKKGSPFPFTFPVELANGSVGYVPTEEAFSPAGGGYETRLTSYSNLIITGGRQMADTGIELAKELTPGPVFTYPKAIFGGNPWAYGNVPPELE</sequence>
<gene>
    <name evidence="1" type="ORF">EI77_04143</name>
</gene>